<evidence type="ECO:0000313" key="1">
    <source>
        <dbReference type="EMBL" id="KJA13578.1"/>
    </source>
</evidence>
<evidence type="ECO:0000313" key="2">
    <source>
        <dbReference type="Proteomes" id="UP000054270"/>
    </source>
</evidence>
<accession>A0A0D2LRX2</accession>
<organism evidence="1 2">
    <name type="scientific">Hypholoma sublateritium (strain FD-334 SS-4)</name>
    <dbReference type="NCBI Taxonomy" id="945553"/>
    <lineage>
        <taxon>Eukaryota</taxon>
        <taxon>Fungi</taxon>
        <taxon>Dikarya</taxon>
        <taxon>Basidiomycota</taxon>
        <taxon>Agaricomycotina</taxon>
        <taxon>Agaricomycetes</taxon>
        <taxon>Agaricomycetidae</taxon>
        <taxon>Agaricales</taxon>
        <taxon>Agaricineae</taxon>
        <taxon>Strophariaceae</taxon>
        <taxon>Hypholoma</taxon>
    </lineage>
</organism>
<keyword evidence="2" id="KW-1185">Reference proteome</keyword>
<protein>
    <submittedName>
        <fullName evidence="1">Uncharacterized protein</fullName>
    </submittedName>
</protein>
<proteinExistence type="predicted"/>
<dbReference type="Proteomes" id="UP000054270">
    <property type="component" value="Unassembled WGS sequence"/>
</dbReference>
<dbReference type="EMBL" id="KN817729">
    <property type="protein sequence ID" value="KJA13578.1"/>
    <property type="molecule type" value="Genomic_DNA"/>
</dbReference>
<name>A0A0D2LRX2_HYPSF</name>
<dbReference type="AlphaFoldDB" id="A0A0D2LRX2"/>
<sequence length="143" mass="16110">MRPAVRPIPITVMRAACDARLYSLPFRVPVRPREVLQSQRSVDSCRRRGNSIVVLLVVLGQPLALALRGAGGVLALPRLILHTLTFLTPAPLEDPRWISVKKKVLAPCVPYLPTRSSRSHRGFSHTLFFFVLYLSYLDLPRFP</sequence>
<gene>
    <name evidence="1" type="ORF">HYPSUDRAFT_543277</name>
</gene>
<reference evidence="2" key="1">
    <citation type="submission" date="2014-04" db="EMBL/GenBank/DDBJ databases">
        <title>Evolutionary Origins and Diversification of the Mycorrhizal Mutualists.</title>
        <authorList>
            <consortium name="DOE Joint Genome Institute"/>
            <consortium name="Mycorrhizal Genomics Consortium"/>
            <person name="Kohler A."/>
            <person name="Kuo A."/>
            <person name="Nagy L.G."/>
            <person name="Floudas D."/>
            <person name="Copeland A."/>
            <person name="Barry K.W."/>
            <person name="Cichocki N."/>
            <person name="Veneault-Fourrey C."/>
            <person name="LaButti K."/>
            <person name="Lindquist E.A."/>
            <person name="Lipzen A."/>
            <person name="Lundell T."/>
            <person name="Morin E."/>
            <person name="Murat C."/>
            <person name="Riley R."/>
            <person name="Ohm R."/>
            <person name="Sun H."/>
            <person name="Tunlid A."/>
            <person name="Henrissat B."/>
            <person name="Grigoriev I.V."/>
            <person name="Hibbett D.S."/>
            <person name="Martin F."/>
        </authorList>
    </citation>
    <scope>NUCLEOTIDE SEQUENCE [LARGE SCALE GENOMIC DNA]</scope>
    <source>
        <strain evidence="2">FD-334 SS-4</strain>
    </source>
</reference>